<feature type="region of interest" description="Disordered" evidence="4">
    <location>
        <begin position="370"/>
        <end position="410"/>
    </location>
</feature>
<keyword evidence="2" id="KW-0863">Zinc-finger</keyword>
<feature type="region of interest" description="Disordered" evidence="4">
    <location>
        <begin position="1"/>
        <end position="24"/>
    </location>
</feature>
<proteinExistence type="predicted"/>
<dbReference type="Pfam" id="PF07496">
    <property type="entry name" value="zf-CW"/>
    <property type="match status" value="1"/>
</dbReference>
<feature type="region of interest" description="Disordered" evidence="4">
    <location>
        <begin position="44"/>
        <end position="66"/>
    </location>
</feature>
<dbReference type="InterPro" id="IPR042778">
    <property type="entry name" value="ZCWPW1/ZCWPW2"/>
</dbReference>
<gene>
    <name evidence="7" type="ORF">O3G_MSEX005448</name>
</gene>
<dbReference type="OrthoDB" id="757982at2759"/>
<dbReference type="GO" id="GO:0008270">
    <property type="term" value="F:zinc ion binding"/>
    <property type="evidence" value="ECO:0007669"/>
    <property type="project" value="UniProtKB-KW"/>
</dbReference>
<feature type="compositionally biased region" description="Basic and acidic residues" evidence="4">
    <location>
        <begin position="338"/>
        <end position="351"/>
    </location>
</feature>
<dbReference type="Gene3D" id="2.30.30.140">
    <property type="match status" value="1"/>
</dbReference>
<organism evidence="7 8">
    <name type="scientific">Manduca sexta</name>
    <name type="common">Tobacco hawkmoth</name>
    <name type="synonym">Tobacco hornworm</name>
    <dbReference type="NCBI Taxonomy" id="7130"/>
    <lineage>
        <taxon>Eukaryota</taxon>
        <taxon>Metazoa</taxon>
        <taxon>Ecdysozoa</taxon>
        <taxon>Arthropoda</taxon>
        <taxon>Hexapoda</taxon>
        <taxon>Insecta</taxon>
        <taxon>Pterygota</taxon>
        <taxon>Neoptera</taxon>
        <taxon>Endopterygota</taxon>
        <taxon>Lepidoptera</taxon>
        <taxon>Glossata</taxon>
        <taxon>Ditrysia</taxon>
        <taxon>Bombycoidea</taxon>
        <taxon>Sphingidae</taxon>
        <taxon>Sphinginae</taxon>
        <taxon>Sphingini</taxon>
        <taxon>Manduca</taxon>
    </lineage>
</organism>
<name>A0A921Z112_MANSE</name>
<dbReference type="PROSITE" id="PS51050">
    <property type="entry name" value="ZF_CW"/>
    <property type="match status" value="1"/>
</dbReference>
<dbReference type="Proteomes" id="UP000791440">
    <property type="component" value="Unassembled WGS sequence"/>
</dbReference>
<feature type="compositionally biased region" description="Polar residues" evidence="4">
    <location>
        <begin position="370"/>
        <end position="381"/>
    </location>
</feature>
<dbReference type="PROSITE" id="PS50812">
    <property type="entry name" value="PWWP"/>
    <property type="match status" value="1"/>
</dbReference>
<feature type="compositionally biased region" description="Polar residues" evidence="4">
    <location>
        <begin position="388"/>
        <end position="404"/>
    </location>
</feature>
<dbReference type="EMBL" id="JH668356">
    <property type="protein sequence ID" value="KAG6448389.1"/>
    <property type="molecule type" value="Genomic_DNA"/>
</dbReference>
<feature type="domain" description="CW-type" evidence="6">
    <location>
        <begin position="80"/>
        <end position="132"/>
    </location>
</feature>
<dbReference type="GO" id="GO:0005634">
    <property type="term" value="C:nucleus"/>
    <property type="evidence" value="ECO:0007669"/>
    <property type="project" value="TreeGrafter"/>
</dbReference>
<accession>A0A921Z112</accession>
<evidence type="ECO:0000259" key="6">
    <source>
        <dbReference type="PROSITE" id="PS51050"/>
    </source>
</evidence>
<dbReference type="AlphaFoldDB" id="A0A921Z112"/>
<keyword evidence="8" id="KW-1185">Reference proteome</keyword>
<dbReference type="Pfam" id="PF00855">
    <property type="entry name" value="PWWP"/>
    <property type="match status" value="1"/>
</dbReference>
<dbReference type="PANTHER" id="PTHR15999:SF2">
    <property type="entry name" value="ZINC FINGER CW-TYPE PWWP DOMAIN PROTEIN 1"/>
    <property type="match status" value="1"/>
</dbReference>
<dbReference type="PANTHER" id="PTHR15999">
    <property type="entry name" value="ZINC FINGER CW-TYPE PWWP DOMAIN PROTEIN 1"/>
    <property type="match status" value="1"/>
</dbReference>
<feature type="region of interest" description="Disordered" evidence="4">
    <location>
        <begin position="333"/>
        <end position="354"/>
    </location>
</feature>
<dbReference type="InterPro" id="IPR011124">
    <property type="entry name" value="Znf_CW"/>
</dbReference>
<evidence type="ECO:0008006" key="9">
    <source>
        <dbReference type="Google" id="ProtNLM"/>
    </source>
</evidence>
<dbReference type="Gene3D" id="3.30.40.100">
    <property type="match status" value="1"/>
</dbReference>
<dbReference type="CDD" id="cd20145">
    <property type="entry name" value="PWWP_ZCWPW1"/>
    <property type="match status" value="1"/>
</dbReference>
<evidence type="ECO:0000256" key="1">
    <source>
        <dbReference type="ARBA" id="ARBA00022723"/>
    </source>
</evidence>
<reference evidence="7" key="2">
    <citation type="submission" date="2020-12" db="EMBL/GenBank/DDBJ databases">
        <authorList>
            <person name="Kanost M."/>
        </authorList>
    </citation>
    <scope>NUCLEOTIDE SEQUENCE</scope>
</reference>
<dbReference type="InterPro" id="IPR000313">
    <property type="entry name" value="PWWP_dom"/>
</dbReference>
<evidence type="ECO:0000256" key="2">
    <source>
        <dbReference type="ARBA" id="ARBA00022771"/>
    </source>
</evidence>
<keyword evidence="1" id="KW-0479">Metal-binding</keyword>
<protein>
    <recommendedName>
        <fullName evidence="9">Zinc finger CW-type PWWP domain protein 1</fullName>
    </recommendedName>
</protein>
<evidence type="ECO:0000259" key="5">
    <source>
        <dbReference type="PROSITE" id="PS50812"/>
    </source>
</evidence>
<dbReference type="SMART" id="SM00293">
    <property type="entry name" value="PWWP"/>
    <property type="match status" value="1"/>
</dbReference>
<evidence type="ECO:0000256" key="3">
    <source>
        <dbReference type="ARBA" id="ARBA00022833"/>
    </source>
</evidence>
<keyword evidence="3" id="KW-0862">Zinc</keyword>
<comment type="caution">
    <text evidence="7">The sequence shown here is derived from an EMBL/GenBank/DDBJ whole genome shotgun (WGS) entry which is preliminary data.</text>
</comment>
<evidence type="ECO:0000313" key="7">
    <source>
        <dbReference type="EMBL" id="KAG6448389.1"/>
    </source>
</evidence>
<evidence type="ECO:0000256" key="4">
    <source>
        <dbReference type="SAM" id="MobiDB-lite"/>
    </source>
</evidence>
<feature type="domain" description="PWWP" evidence="5">
    <location>
        <begin position="146"/>
        <end position="212"/>
    </location>
</feature>
<feature type="compositionally biased region" description="Polar residues" evidence="4">
    <location>
        <begin position="44"/>
        <end position="57"/>
    </location>
</feature>
<sequence>MENADIPTEKTQEPTEEANQIANSSMVCPTEKIYKNKSSIQFAENTENTSSQKSSSYKEVLSQPDPGLSHRQKLFWLQKHRTLGIWVQCDDCERWRYLPNLLDSSELPHRWYCRMNTDKALADCSAPETPIHIREEEDLIHSVYSSGSVVWARLNGWPWWPAMVDDCPDVEQFYWLDGFSDIPTHYNVVFFDVHDVTRAWIAPEQLKPYNANKTISKHLLKLKKYRLRLEAAITQADDAVRLPLLDRLEKYSFLTRYKGHIASPKRVNQKDLLRYQKIFKRKFNVEFPIETSSDSEDEVDRRKPVINTKTAKNKKTRVENLSNKLCGVMKTRSIPKNETNRIKHNSEKSNNEPDSIAVLVGSDVNPSLTTTIGNDAKTNISEPKHAIESSQLPLLQDGNASPSSDDFDFL</sequence>
<reference evidence="7" key="1">
    <citation type="journal article" date="2016" name="Insect Biochem. Mol. Biol.">
        <title>Multifaceted biological insights from a draft genome sequence of the tobacco hornworm moth, Manduca sexta.</title>
        <authorList>
            <person name="Kanost M.R."/>
            <person name="Arrese E.L."/>
            <person name="Cao X."/>
            <person name="Chen Y.R."/>
            <person name="Chellapilla S."/>
            <person name="Goldsmith M.R."/>
            <person name="Grosse-Wilde E."/>
            <person name="Heckel D.G."/>
            <person name="Herndon N."/>
            <person name="Jiang H."/>
            <person name="Papanicolaou A."/>
            <person name="Qu J."/>
            <person name="Soulages J.L."/>
            <person name="Vogel H."/>
            <person name="Walters J."/>
            <person name="Waterhouse R.M."/>
            <person name="Ahn S.J."/>
            <person name="Almeida F.C."/>
            <person name="An C."/>
            <person name="Aqrawi P."/>
            <person name="Bretschneider A."/>
            <person name="Bryant W.B."/>
            <person name="Bucks S."/>
            <person name="Chao H."/>
            <person name="Chevignon G."/>
            <person name="Christen J.M."/>
            <person name="Clarke D.F."/>
            <person name="Dittmer N.T."/>
            <person name="Ferguson L.C.F."/>
            <person name="Garavelou S."/>
            <person name="Gordon K.H.J."/>
            <person name="Gunaratna R.T."/>
            <person name="Han Y."/>
            <person name="Hauser F."/>
            <person name="He Y."/>
            <person name="Heidel-Fischer H."/>
            <person name="Hirsh A."/>
            <person name="Hu Y."/>
            <person name="Jiang H."/>
            <person name="Kalra D."/>
            <person name="Klinner C."/>
            <person name="Konig C."/>
            <person name="Kovar C."/>
            <person name="Kroll A.R."/>
            <person name="Kuwar S.S."/>
            <person name="Lee S.L."/>
            <person name="Lehman R."/>
            <person name="Li K."/>
            <person name="Li Z."/>
            <person name="Liang H."/>
            <person name="Lovelace S."/>
            <person name="Lu Z."/>
            <person name="Mansfield J.H."/>
            <person name="McCulloch K.J."/>
            <person name="Mathew T."/>
            <person name="Morton B."/>
            <person name="Muzny D.M."/>
            <person name="Neunemann D."/>
            <person name="Ongeri F."/>
            <person name="Pauchet Y."/>
            <person name="Pu L.L."/>
            <person name="Pyrousis I."/>
            <person name="Rao X.J."/>
            <person name="Redding A."/>
            <person name="Roesel C."/>
            <person name="Sanchez-Gracia A."/>
            <person name="Schaack S."/>
            <person name="Shukla A."/>
            <person name="Tetreau G."/>
            <person name="Wang Y."/>
            <person name="Xiong G.H."/>
            <person name="Traut W."/>
            <person name="Walsh T.K."/>
            <person name="Worley K.C."/>
            <person name="Wu D."/>
            <person name="Wu W."/>
            <person name="Wu Y.Q."/>
            <person name="Zhang X."/>
            <person name="Zou Z."/>
            <person name="Zucker H."/>
            <person name="Briscoe A.D."/>
            <person name="Burmester T."/>
            <person name="Clem R.J."/>
            <person name="Feyereisen R."/>
            <person name="Grimmelikhuijzen C.J.P."/>
            <person name="Hamodrakas S.J."/>
            <person name="Hansson B.S."/>
            <person name="Huguet E."/>
            <person name="Jermiin L.S."/>
            <person name="Lan Q."/>
            <person name="Lehman H.K."/>
            <person name="Lorenzen M."/>
            <person name="Merzendorfer H."/>
            <person name="Michalopoulos I."/>
            <person name="Morton D.B."/>
            <person name="Muthukrishnan S."/>
            <person name="Oakeshott J.G."/>
            <person name="Palmer W."/>
            <person name="Park Y."/>
            <person name="Passarelli A.L."/>
            <person name="Rozas J."/>
            <person name="Schwartz L.M."/>
            <person name="Smith W."/>
            <person name="Southgate A."/>
            <person name="Vilcinskas A."/>
            <person name="Vogt R."/>
            <person name="Wang P."/>
            <person name="Werren J."/>
            <person name="Yu X.Q."/>
            <person name="Zhou J.J."/>
            <person name="Brown S.J."/>
            <person name="Scherer S.E."/>
            <person name="Richards S."/>
            <person name="Blissard G.W."/>
        </authorList>
    </citation>
    <scope>NUCLEOTIDE SEQUENCE</scope>
</reference>
<evidence type="ECO:0000313" key="8">
    <source>
        <dbReference type="Proteomes" id="UP000791440"/>
    </source>
</evidence>
<dbReference type="SUPFAM" id="SSF63748">
    <property type="entry name" value="Tudor/PWWP/MBT"/>
    <property type="match status" value="1"/>
</dbReference>